<evidence type="ECO:0000313" key="2">
    <source>
        <dbReference type="EMBL" id="QEI05179.1"/>
    </source>
</evidence>
<dbReference type="EMBL" id="CP043046">
    <property type="protein sequence ID" value="QEI05179.1"/>
    <property type="molecule type" value="Genomic_DNA"/>
</dbReference>
<protein>
    <submittedName>
        <fullName evidence="2">Uncharacterized protein</fullName>
    </submittedName>
</protein>
<keyword evidence="1" id="KW-0812">Transmembrane</keyword>
<dbReference type="RefSeq" id="WP_148813236.1">
    <property type="nucleotide sequence ID" value="NZ_CP043046.1"/>
</dbReference>
<dbReference type="OrthoDB" id="7605487at2"/>
<keyword evidence="1" id="KW-0472">Membrane</keyword>
<keyword evidence="1" id="KW-1133">Transmembrane helix</keyword>
<gene>
    <name evidence="2" type="ORF">FXN63_04510</name>
</gene>
<sequence>MMMKRIALTIAAVLAVVGAGLLAYASMLAPFTDQQEFYRRYLQLQTGQNAEFHGLLREFLSAKYELVDYGWTLIVLAGVAWLVARFGSGGIKSPPVRRSLVRLAYLAAFAVFFALEFTVFQNYDRGYYPRWADSIAPLLVGGVLVLLVMLGWTFAHLRLLPRDYPASKPLQLAVSGKVNPWLMLLSLAAIGLAVAAASQGAWPFLIAGLLWAYVYVSIAASRRAVQLGRTAVVPH</sequence>
<accession>A0A5C0ASE5</accession>
<proteinExistence type="predicted"/>
<evidence type="ECO:0000256" key="1">
    <source>
        <dbReference type="SAM" id="Phobius"/>
    </source>
</evidence>
<evidence type="ECO:0000313" key="3">
    <source>
        <dbReference type="Proteomes" id="UP000325161"/>
    </source>
</evidence>
<feature type="transmembrane region" description="Helical" evidence="1">
    <location>
        <begin position="135"/>
        <end position="157"/>
    </location>
</feature>
<feature type="transmembrane region" description="Helical" evidence="1">
    <location>
        <begin position="202"/>
        <end position="220"/>
    </location>
</feature>
<dbReference type="KEGG" id="pacr:FXN63_04510"/>
<feature type="transmembrane region" description="Helical" evidence="1">
    <location>
        <begin position="69"/>
        <end position="88"/>
    </location>
</feature>
<feature type="transmembrane region" description="Helical" evidence="1">
    <location>
        <begin position="178"/>
        <end position="196"/>
    </location>
</feature>
<feature type="transmembrane region" description="Helical" evidence="1">
    <location>
        <begin position="100"/>
        <end position="123"/>
    </location>
</feature>
<reference evidence="2 3" key="1">
    <citation type="submission" date="2019-08" db="EMBL/GenBank/DDBJ databases">
        <title>Amphibian skin-associated Pigmentiphaga: genome sequence and occurrence across geography and hosts.</title>
        <authorList>
            <person name="Bletz M.C."/>
            <person name="Bunk B."/>
            <person name="Sproeer C."/>
            <person name="Biwer P."/>
            <person name="Reiter S."/>
            <person name="Rabemananjara F.C.E."/>
            <person name="Schulz S."/>
            <person name="Overmann J."/>
            <person name="Vences M."/>
        </authorList>
    </citation>
    <scope>NUCLEOTIDE SEQUENCE [LARGE SCALE GENOMIC DNA]</scope>
    <source>
        <strain evidence="2 3">Mada1488</strain>
    </source>
</reference>
<keyword evidence="3" id="KW-1185">Reference proteome</keyword>
<organism evidence="2 3">
    <name type="scientific">Pigmentiphaga aceris</name>
    <dbReference type="NCBI Taxonomy" id="1940612"/>
    <lineage>
        <taxon>Bacteria</taxon>
        <taxon>Pseudomonadati</taxon>
        <taxon>Pseudomonadota</taxon>
        <taxon>Betaproteobacteria</taxon>
        <taxon>Burkholderiales</taxon>
        <taxon>Alcaligenaceae</taxon>
        <taxon>Pigmentiphaga</taxon>
    </lineage>
</organism>
<name>A0A5C0ASE5_9BURK</name>
<dbReference type="Proteomes" id="UP000325161">
    <property type="component" value="Chromosome"/>
</dbReference>
<dbReference type="AlphaFoldDB" id="A0A5C0ASE5"/>